<dbReference type="InterPro" id="IPR009057">
    <property type="entry name" value="Homeodomain-like_sf"/>
</dbReference>
<dbReference type="Gene3D" id="1.10.10.60">
    <property type="entry name" value="Homeodomain-like"/>
    <property type="match status" value="1"/>
</dbReference>
<gene>
    <name evidence="5" type="ORF">AB1Y20_004178</name>
</gene>
<evidence type="ECO:0008006" key="7">
    <source>
        <dbReference type="Google" id="ProtNLM"/>
    </source>
</evidence>
<dbReference type="Pfam" id="PF00249">
    <property type="entry name" value="Myb_DNA-binding"/>
    <property type="match status" value="1"/>
</dbReference>
<keyword evidence="1" id="KW-0539">Nucleus</keyword>
<dbReference type="InterPro" id="IPR001005">
    <property type="entry name" value="SANT/Myb"/>
</dbReference>
<evidence type="ECO:0000259" key="3">
    <source>
        <dbReference type="PROSITE" id="PS50090"/>
    </source>
</evidence>
<evidence type="ECO:0000259" key="4">
    <source>
        <dbReference type="PROSITE" id="PS51294"/>
    </source>
</evidence>
<accession>A0AB34J9H6</accession>
<dbReference type="PROSITE" id="PS51294">
    <property type="entry name" value="HTH_MYB"/>
    <property type="match status" value="1"/>
</dbReference>
<dbReference type="CDD" id="cd11660">
    <property type="entry name" value="SANT_TRF"/>
    <property type="match status" value="1"/>
</dbReference>
<reference evidence="5 6" key="1">
    <citation type="journal article" date="2024" name="Science">
        <title>Giant polyketide synthase enzymes in the biosynthesis of giant marine polyether toxins.</title>
        <authorList>
            <person name="Fallon T.R."/>
            <person name="Shende V.V."/>
            <person name="Wierzbicki I.H."/>
            <person name="Pendleton A.L."/>
            <person name="Watervoot N.F."/>
            <person name="Auber R.P."/>
            <person name="Gonzalez D.J."/>
            <person name="Wisecaver J.H."/>
            <person name="Moore B.S."/>
        </authorList>
    </citation>
    <scope>NUCLEOTIDE SEQUENCE [LARGE SCALE GENOMIC DNA]</scope>
    <source>
        <strain evidence="5 6">12B1</strain>
    </source>
</reference>
<comment type="caution">
    <text evidence="5">The sequence shown here is derived from an EMBL/GenBank/DDBJ whole genome shotgun (WGS) entry which is preliminary data.</text>
</comment>
<protein>
    <recommendedName>
        <fullName evidence="7">Telomeric repeat-binding factor 2-interacting protein 1</fullName>
    </recommendedName>
</protein>
<dbReference type="SMART" id="SM00717">
    <property type="entry name" value="SANT"/>
    <property type="match status" value="1"/>
</dbReference>
<feature type="region of interest" description="Disordered" evidence="2">
    <location>
        <begin position="143"/>
        <end position="262"/>
    </location>
</feature>
<dbReference type="PROSITE" id="PS50090">
    <property type="entry name" value="MYB_LIKE"/>
    <property type="match status" value="1"/>
</dbReference>
<dbReference type="PANTHER" id="PTHR46734">
    <property type="entry name" value="TELOMERIC REPEAT-BINDING FACTOR 1 TERF1"/>
    <property type="match status" value="1"/>
</dbReference>
<feature type="compositionally biased region" description="Pro residues" evidence="2">
    <location>
        <begin position="10"/>
        <end position="32"/>
    </location>
</feature>
<name>A0AB34J9H6_PRYPA</name>
<sequence>MARGAGKAKAPPPPPPPPPDEPDPPPEPPLEPPLRALGGSDARSQLAHFRRVIEAAVGPKLSAVLDSWSDLTLQAWEMTEALGNEKVALLRRVERADRMRDDAFRQFGVQAEEKKQALEAYEAAAKSNRLLRQELKLLTHMREGKKRQADAPAAAAADSPPPPAAKVARTAATPPALPSLPPSPPRQRRSSRLALEVCAPASSASTAAAGKSQNATPRRHEKPAAARPPARGEGEEAEATPVGRGAADTQLRGGSRRRVKWSADEENELRRLVEEHGAGMWKAILIDGRFQPFRTAIDLKDKWRNMQKKE</sequence>
<dbReference type="Proteomes" id="UP001515480">
    <property type="component" value="Unassembled WGS sequence"/>
</dbReference>
<feature type="domain" description="HTH myb-type" evidence="4">
    <location>
        <begin position="255"/>
        <end position="310"/>
    </location>
</feature>
<dbReference type="InterPro" id="IPR052450">
    <property type="entry name" value="TRBD-Containing_Protein"/>
</dbReference>
<dbReference type="AlphaFoldDB" id="A0AB34J9H6"/>
<dbReference type="EMBL" id="JBGBPQ010000012">
    <property type="protein sequence ID" value="KAL1515115.1"/>
    <property type="molecule type" value="Genomic_DNA"/>
</dbReference>
<evidence type="ECO:0000313" key="6">
    <source>
        <dbReference type="Proteomes" id="UP001515480"/>
    </source>
</evidence>
<feature type="domain" description="Myb-like" evidence="3">
    <location>
        <begin position="253"/>
        <end position="307"/>
    </location>
</feature>
<evidence type="ECO:0000256" key="2">
    <source>
        <dbReference type="SAM" id="MobiDB-lite"/>
    </source>
</evidence>
<dbReference type="PANTHER" id="PTHR46734:SF1">
    <property type="entry name" value="TELOMERIC REPEAT-BINDING FACTOR 1"/>
    <property type="match status" value="1"/>
</dbReference>
<evidence type="ECO:0000313" key="5">
    <source>
        <dbReference type="EMBL" id="KAL1515115.1"/>
    </source>
</evidence>
<dbReference type="InterPro" id="IPR017930">
    <property type="entry name" value="Myb_dom"/>
</dbReference>
<evidence type="ECO:0000256" key="1">
    <source>
        <dbReference type="ARBA" id="ARBA00023242"/>
    </source>
</evidence>
<feature type="compositionally biased region" description="Pro residues" evidence="2">
    <location>
        <begin position="175"/>
        <end position="185"/>
    </location>
</feature>
<feature type="region of interest" description="Disordered" evidence="2">
    <location>
        <begin position="1"/>
        <end position="41"/>
    </location>
</feature>
<feature type="compositionally biased region" description="Low complexity" evidence="2">
    <location>
        <begin position="192"/>
        <end position="209"/>
    </location>
</feature>
<proteinExistence type="predicted"/>
<organism evidence="5 6">
    <name type="scientific">Prymnesium parvum</name>
    <name type="common">Toxic golden alga</name>
    <dbReference type="NCBI Taxonomy" id="97485"/>
    <lineage>
        <taxon>Eukaryota</taxon>
        <taxon>Haptista</taxon>
        <taxon>Haptophyta</taxon>
        <taxon>Prymnesiophyceae</taxon>
        <taxon>Prymnesiales</taxon>
        <taxon>Prymnesiaceae</taxon>
        <taxon>Prymnesium</taxon>
    </lineage>
</organism>
<dbReference type="SUPFAM" id="SSF46689">
    <property type="entry name" value="Homeodomain-like"/>
    <property type="match status" value="1"/>
</dbReference>
<keyword evidence="6" id="KW-1185">Reference proteome</keyword>